<dbReference type="EC" id="5.2.1.8" evidence="2"/>
<feature type="region of interest" description="Disordered" evidence="7">
    <location>
        <begin position="33"/>
        <end position="70"/>
    </location>
</feature>
<comment type="catalytic activity">
    <reaction evidence="1">
        <text>[protein]-peptidylproline (omega=180) = [protein]-peptidylproline (omega=0)</text>
        <dbReference type="Rhea" id="RHEA:16237"/>
        <dbReference type="Rhea" id="RHEA-COMP:10747"/>
        <dbReference type="Rhea" id="RHEA-COMP:10748"/>
        <dbReference type="ChEBI" id="CHEBI:83833"/>
        <dbReference type="ChEBI" id="CHEBI:83834"/>
        <dbReference type="EC" id="5.2.1.8"/>
    </reaction>
</comment>
<feature type="compositionally biased region" description="Basic and acidic residues" evidence="7">
    <location>
        <begin position="711"/>
        <end position="720"/>
    </location>
</feature>
<evidence type="ECO:0000256" key="7">
    <source>
        <dbReference type="SAM" id="MobiDB-lite"/>
    </source>
</evidence>
<gene>
    <name evidence="9" type="ORF">NADFUDRAFT_69304</name>
</gene>
<feature type="compositionally biased region" description="Polar residues" evidence="7">
    <location>
        <begin position="47"/>
        <end position="58"/>
    </location>
</feature>
<evidence type="ECO:0000256" key="5">
    <source>
        <dbReference type="ARBA" id="ARBA00023110"/>
    </source>
</evidence>
<protein>
    <recommendedName>
        <fullName evidence="2">peptidylprolyl isomerase</fullName>
        <ecNumber evidence="2">5.2.1.8</ecNumber>
    </recommendedName>
</protein>
<dbReference type="SMART" id="SM00320">
    <property type="entry name" value="WD40"/>
    <property type="match status" value="3"/>
</dbReference>
<dbReference type="InterPro" id="IPR020892">
    <property type="entry name" value="Cyclophilin-type_PPIase_CS"/>
</dbReference>
<accession>A0A1E3PQ08</accession>
<keyword evidence="10" id="KW-1185">Reference proteome</keyword>
<dbReference type="STRING" id="857566.A0A1E3PQ08"/>
<dbReference type="Pfam" id="PF00400">
    <property type="entry name" value="WD40"/>
    <property type="match status" value="1"/>
</dbReference>
<dbReference type="InterPro" id="IPR036322">
    <property type="entry name" value="WD40_repeat_dom_sf"/>
</dbReference>
<dbReference type="GO" id="GO:0006457">
    <property type="term" value="P:protein folding"/>
    <property type="evidence" value="ECO:0007669"/>
    <property type="project" value="InterPro"/>
</dbReference>
<dbReference type="SUPFAM" id="SSF50891">
    <property type="entry name" value="Cyclophilin-like"/>
    <property type="match status" value="1"/>
</dbReference>
<dbReference type="Gene3D" id="2.40.100.10">
    <property type="entry name" value="Cyclophilin-like"/>
    <property type="match status" value="1"/>
</dbReference>
<organism evidence="9 10">
    <name type="scientific">Nadsonia fulvescens var. elongata DSM 6958</name>
    <dbReference type="NCBI Taxonomy" id="857566"/>
    <lineage>
        <taxon>Eukaryota</taxon>
        <taxon>Fungi</taxon>
        <taxon>Dikarya</taxon>
        <taxon>Ascomycota</taxon>
        <taxon>Saccharomycotina</taxon>
        <taxon>Dipodascomycetes</taxon>
        <taxon>Dipodascales</taxon>
        <taxon>Dipodascales incertae sedis</taxon>
        <taxon>Nadsonia</taxon>
    </lineage>
</organism>
<feature type="domain" description="PPIase cyclophilin-type" evidence="8">
    <location>
        <begin position="575"/>
        <end position="729"/>
    </location>
</feature>
<evidence type="ECO:0000256" key="1">
    <source>
        <dbReference type="ARBA" id="ARBA00000971"/>
    </source>
</evidence>
<dbReference type="InterPro" id="IPR002130">
    <property type="entry name" value="Cyclophilin-type_PPIase_dom"/>
</dbReference>
<evidence type="ECO:0000256" key="6">
    <source>
        <dbReference type="ARBA" id="ARBA00023235"/>
    </source>
</evidence>
<feature type="region of interest" description="Disordered" evidence="7">
    <location>
        <begin position="711"/>
        <end position="731"/>
    </location>
</feature>
<name>A0A1E3PQ08_9ASCO</name>
<dbReference type="SUPFAM" id="SSF50978">
    <property type="entry name" value="WD40 repeat-like"/>
    <property type="match status" value="1"/>
</dbReference>
<keyword evidence="5" id="KW-0697">Rotamase</keyword>
<evidence type="ECO:0000256" key="3">
    <source>
        <dbReference type="ARBA" id="ARBA00022574"/>
    </source>
</evidence>
<evidence type="ECO:0000313" key="9">
    <source>
        <dbReference type="EMBL" id="ODQ67516.1"/>
    </source>
</evidence>
<dbReference type="Proteomes" id="UP000095009">
    <property type="component" value="Unassembled WGS sequence"/>
</dbReference>
<dbReference type="PANTHER" id="PTHR45625">
    <property type="entry name" value="PEPTIDYL-PROLYL CIS-TRANS ISOMERASE-RELATED"/>
    <property type="match status" value="1"/>
</dbReference>
<dbReference type="GO" id="GO:0003755">
    <property type="term" value="F:peptidyl-prolyl cis-trans isomerase activity"/>
    <property type="evidence" value="ECO:0007669"/>
    <property type="project" value="UniProtKB-KW"/>
</dbReference>
<dbReference type="Pfam" id="PF00160">
    <property type="entry name" value="Pro_isomerase"/>
    <property type="match status" value="1"/>
</dbReference>
<dbReference type="PRINTS" id="PR00153">
    <property type="entry name" value="CSAPPISMRASE"/>
</dbReference>
<evidence type="ECO:0000313" key="10">
    <source>
        <dbReference type="Proteomes" id="UP000095009"/>
    </source>
</evidence>
<evidence type="ECO:0000259" key="8">
    <source>
        <dbReference type="PROSITE" id="PS50072"/>
    </source>
</evidence>
<dbReference type="InterPro" id="IPR015943">
    <property type="entry name" value="WD40/YVTN_repeat-like_dom_sf"/>
</dbReference>
<dbReference type="FunFam" id="2.40.100.10:FF:000003">
    <property type="entry name" value="Peptidylprolyl isomerase domain and WD repeat-containing 1"/>
    <property type="match status" value="1"/>
</dbReference>
<keyword evidence="3" id="KW-0853">WD repeat</keyword>
<keyword evidence="4" id="KW-0677">Repeat</keyword>
<dbReference type="GO" id="GO:0005634">
    <property type="term" value="C:nucleus"/>
    <property type="evidence" value="ECO:0007669"/>
    <property type="project" value="UniProtKB-ARBA"/>
</dbReference>
<evidence type="ECO:0000256" key="2">
    <source>
        <dbReference type="ARBA" id="ARBA00013194"/>
    </source>
</evidence>
<dbReference type="InterPro" id="IPR029000">
    <property type="entry name" value="Cyclophilin-like_dom_sf"/>
</dbReference>
<dbReference type="Gene3D" id="2.130.10.10">
    <property type="entry name" value="YVTN repeat-like/Quinoprotein amine dehydrogenase"/>
    <property type="match status" value="2"/>
</dbReference>
<sequence>MYRDHHKRKLTSVNEDNHNILIELNNATAASDDDFGPSLPSIDKAYNENNISSSNTLNTRKRRKGRDTKSRDIRIPVASQHTTRLILENLPNYPRYTKSYIHRDIITHVVTPPMNGRVTDERVKRFIATGSIDGVVKIWYKAAAPDLSASVTNSQDEPSFDFNNTWHGNIEFVKEFLAHDNVPVDHMEFSIDGRLLATLSRVDQSIKIFDVIGVDMINVIDLDFAAHTFTWINDQKNGLQLAISEFKTGKIIIMGPDSEDTSKPIAIVENLHRATVLKMAYNPKYDCVISSDENGMIEYWSSNYEDFRRPETCFTLKSKTDLYDLRKSKTWSNQILISPDSEKFLVYSISPIQENIRLYDFTSGKLLKKYDESIRAVSEMQQAGTAYRLLDESEFKKRITVEHELVKNCIDHKSNITSDNYLIDKYGVINNANIIFDETGTFAIYSSILGIKVVNLITNKVSLLLGNEEPNMRFVNLALYQGAPKRKQIVTSEMITSENSLIAQSMRRDPVLYATCFSKNRFYLFSKFPGTDQDFTNYVQKNRDILNDNVISTDRITSEQSLLEQKQKRKEEILTTDSVIIHTTLGDMTIKLFPTFAPLAVENFVELCLKEYYNSVIFHRIIKKFMIQTGDPEGDGTGGQSIWGKSFADEFNPNLSHRSPFMVSMANAGPNTNGSQFFITTEPTPWLDGKHTIFGKVVSGMDTVKRIESVKTDKSDRPEDPPMIMSISINK</sequence>
<reference evidence="9 10" key="1">
    <citation type="journal article" date="2016" name="Proc. Natl. Acad. Sci. U.S.A.">
        <title>Comparative genomics of biotechnologically important yeasts.</title>
        <authorList>
            <person name="Riley R."/>
            <person name="Haridas S."/>
            <person name="Wolfe K.H."/>
            <person name="Lopes M.R."/>
            <person name="Hittinger C.T."/>
            <person name="Goeker M."/>
            <person name="Salamov A.A."/>
            <person name="Wisecaver J.H."/>
            <person name="Long T.M."/>
            <person name="Calvey C.H."/>
            <person name="Aerts A.L."/>
            <person name="Barry K.W."/>
            <person name="Choi C."/>
            <person name="Clum A."/>
            <person name="Coughlan A.Y."/>
            <person name="Deshpande S."/>
            <person name="Douglass A.P."/>
            <person name="Hanson S.J."/>
            <person name="Klenk H.-P."/>
            <person name="LaButti K.M."/>
            <person name="Lapidus A."/>
            <person name="Lindquist E.A."/>
            <person name="Lipzen A.M."/>
            <person name="Meier-Kolthoff J.P."/>
            <person name="Ohm R.A."/>
            <person name="Otillar R.P."/>
            <person name="Pangilinan J.L."/>
            <person name="Peng Y."/>
            <person name="Rokas A."/>
            <person name="Rosa C.A."/>
            <person name="Scheuner C."/>
            <person name="Sibirny A.A."/>
            <person name="Slot J.C."/>
            <person name="Stielow J.B."/>
            <person name="Sun H."/>
            <person name="Kurtzman C.P."/>
            <person name="Blackwell M."/>
            <person name="Grigoriev I.V."/>
            <person name="Jeffries T.W."/>
        </authorList>
    </citation>
    <scope>NUCLEOTIDE SEQUENCE [LARGE SCALE GENOMIC DNA]</scope>
    <source>
        <strain evidence="9 10">DSM 6958</strain>
    </source>
</reference>
<evidence type="ECO:0000256" key="4">
    <source>
        <dbReference type="ARBA" id="ARBA00022737"/>
    </source>
</evidence>
<dbReference type="AlphaFoldDB" id="A0A1E3PQ08"/>
<dbReference type="PROSITE" id="PS50072">
    <property type="entry name" value="CSA_PPIASE_2"/>
    <property type="match status" value="1"/>
</dbReference>
<dbReference type="InterPro" id="IPR001680">
    <property type="entry name" value="WD40_rpt"/>
</dbReference>
<dbReference type="PROSITE" id="PS00170">
    <property type="entry name" value="CSA_PPIASE_1"/>
    <property type="match status" value="1"/>
</dbReference>
<proteinExistence type="predicted"/>
<dbReference type="InterPro" id="IPR044666">
    <property type="entry name" value="Cyclophilin_A-like"/>
</dbReference>
<dbReference type="EMBL" id="KV454407">
    <property type="protein sequence ID" value="ODQ67516.1"/>
    <property type="molecule type" value="Genomic_DNA"/>
</dbReference>
<dbReference type="PANTHER" id="PTHR45625:SF4">
    <property type="entry name" value="PEPTIDYLPROLYL ISOMERASE DOMAIN AND WD REPEAT-CONTAINING PROTEIN 1"/>
    <property type="match status" value="1"/>
</dbReference>
<dbReference type="OrthoDB" id="271386at2759"/>
<keyword evidence="6" id="KW-0413">Isomerase</keyword>